<gene>
    <name evidence="1" type="ORF">F8M41_016749</name>
</gene>
<protein>
    <submittedName>
        <fullName evidence="1">Uncharacterized protein</fullName>
    </submittedName>
</protein>
<keyword evidence="2" id="KW-1185">Reference proteome</keyword>
<reference evidence="1 2" key="1">
    <citation type="journal article" date="2019" name="Environ. Microbiol.">
        <title>At the nexus of three kingdoms: the genome of the mycorrhizal fungus Gigaspora margarita provides insights into plant, endobacterial and fungal interactions.</title>
        <authorList>
            <person name="Venice F."/>
            <person name="Ghignone S."/>
            <person name="Salvioli di Fossalunga A."/>
            <person name="Amselem J."/>
            <person name="Novero M."/>
            <person name="Xianan X."/>
            <person name="Sedzielewska Toro K."/>
            <person name="Morin E."/>
            <person name="Lipzen A."/>
            <person name="Grigoriev I.V."/>
            <person name="Henrissat B."/>
            <person name="Martin F.M."/>
            <person name="Bonfante P."/>
        </authorList>
    </citation>
    <scope>NUCLEOTIDE SEQUENCE [LARGE SCALE GENOMIC DNA]</scope>
    <source>
        <strain evidence="1 2">BEG34</strain>
    </source>
</reference>
<sequence length="93" mass="9768">MMLDDYILADSEFALALSASTSSTLASLASSLSALASSASALSSASLSLETHESSMLSMDTLFDNESDVSNDLSNPLELVHGLTFPNWDEFNG</sequence>
<dbReference type="AlphaFoldDB" id="A0A8H4EUL7"/>
<organism evidence="1 2">
    <name type="scientific">Gigaspora margarita</name>
    <dbReference type="NCBI Taxonomy" id="4874"/>
    <lineage>
        <taxon>Eukaryota</taxon>
        <taxon>Fungi</taxon>
        <taxon>Fungi incertae sedis</taxon>
        <taxon>Mucoromycota</taxon>
        <taxon>Glomeromycotina</taxon>
        <taxon>Glomeromycetes</taxon>
        <taxon>Diversisporales</taxon>
        <taxon>Gigasporaceae</taxon>
        <taxon>Gigaspora</taxon>
    </lineage>
</organism>
<proteinExistence type="predicted"/>
<dbReference type="Proteomes" id="UP000439903">
    <property type="component" value="Unassembled WGS sequence"/>
</dbReference>
<evidence type="ECO:0000313" key="1">
    <source>
        <dbReference type="EMBL" id="KAF0555752.1"/>
    </source>
</evidence>
<name>A0A8H4EUL7_GIGMA</name>
<evidence type="ECO:0000313" key="2">
    <source>
        <dbReference type="Proteomes" id="UP000439903"/>
    </source>
</evidence>
<dbReference type="EMBL" id="WTPW01000038">
    <property type="protein sequence ID" value="KAF0555752.1"/>
    <property type="molecule type" value="Genomic_DNA"/>
</dbReference>
<accession>A0A8H4EUL7</accession>
<comment type="caution">
    <text evidence="1">The sequence shown here is derived from an EMBL/GenBank/DDBJ whole genome shotgun (WGS) entry which is preliminary data.</text>
</comment>